<dbReference type="Proteomes" id="UP000292452">
    <property type="component" value="Unassembled WGS sequence"/>
</dbReference>
<dbReference type="RefSeq" id="WP_131123088.1">
    <property type="nucleotide sequence ID" value="NZ_SIXH01000073.1"/>
</dbReference>
<feature type="transmembrane region" description="Helical" evidence="1">
    <location>
        <begin position="31"/>
        <end position="50"/>
    </location>
</feature>
<dbReference type="Pfam" id="PF13462">
    <property type="entry name" value="Thioredoxin_4"/>
    <property type="match status" value="1"/>
</dbReference>
<dbReference type="AlphaFoldDB" id="A0A4Q9HWS7"/>
<evidence type="ECO:0000313" key="4">
    <source>
        <dbReference type="Proteomes" id="UP000292452"/>
    </source>
</evidence>
<accession>A0A4Q9HWS7</accession>
<keyword evidence="1" id="KW-0472">Membrane</keyword>
<keyword evidence="4" id="KW-1185">Reference proteome</keyword>
<protein>
    <recommendedName>
        <fullName evidence="2">Thioredoxin-like fold domain-containing protein</fullName>
    </recommendedName>
</protein>
<evidence type="ECO:0000259" key="2">
    <source>
        <dbReference type="Pfam" id="PF13462"/>
    </source>
</evidence>
<reference evidence="3 4" key="1">
    <citation type="submission" date="2019-02" db="EMBL/GenBank/DDBJ databases">
        <title>Draft Genome Sequence of Streptomyces sp. AM-2504, identified by 16S rRNA comparative analysis as a Streptomyces Kasugaensis strain.</title>
        <authorList>
            <person name="Napolioni V."/>
            <person name="Giuliodori A.M."/>
            <person name="Spurio R."/>
            <person name="Fabbretti A."/>
        </authorList>
    </citation>
    <scope>NUCLEOTIDE SEQUENCE [LARGE SCALE GENOMIC DNA]</scope>
    <source>
        <strain evidence="3 4">AM-2504</strain>
    </source>
</reference>
<organism evidence="3 4">
    <name type="scientific">Streptomyces kasugaensis</name>
    <dbReference type="NCBI Taxonomy" id="1946"/>
    <lineage>
        <taxon>Bacteria</taxon>
        <taxon>Bacillati</taxon>
        <taxon>Actinomycetota</taxon>
        <taxon>Actinomycetes</taxon>
        <taxon>Kitasatosporales</taxon>
        <taxon>Streptomycetaceae</taxon>
        <taxon>Streptomyces</taxon>
    </lineage>
</organism>
<dbReference type="EMBL" id="SIXH01000073">
    <property type="protein sequence ID" value="TBO59626.1"/>
    <property type="molecule type" value="Genomic_DNA"/>
</dbReference>
<keyword evidence="1" id="KW-0812">Transmembrane</keyword>
<dbReference type="InterPro" id="IPR012336">
    <property type="entry name" value="Thioredoxin-like_fold"/>
</dbReference>
<dbReference type="InterPro" id="IPR036249">
    <property type="entry name" value="Thioredoxin-like_sf"/>
</dbReference>
<dbReference type="SUPFAM" id="SSF52833">
    <property type="entry name" value="Thioredoxin-like"/>
    <property type="match status" value="1"/>
</dbReference>
<sequence length="255" mass="27282">MSEGAHGLSARERLRAERATAAKRTRLRRRLLLVAMVVAVLSLGGVYLTSGDPADEAVDKPLVVPANTSGDQRTSVVHGKPDARRTLTVHTALNCTECHKLEQALGPAMRALADQGAYRIEYRVATAPDGTAGDKSALHAINALGAAANADAETEAGKAGKFIGYLGLLLGEQSASDDRLLALADKVEGLRTPAFDRAVQELIYLPWSVKVDRAHRASREELPATELGGAALPLHESEGRFLTPEAFARHVRERL</sequence>
<proteinExistence type="predicted"/>
<comment type="caution">
    <text evidence="3">The sequence shown here is derived from an EMBL/GenBank/DDBJ whole genome shotgun (WGS) entry which is preliminary data.</text>
</comment>
<gene>
    <name evidence="3" type="ORF">EYS09_11060</name>
</gene>
<feature type="domain" description="Thioredoxin-like fold" evidence="2">
    <location>
        <begin position="73"/>
        <end position="153"/>
    </location>
</feature>
<evidence type="ECO:0000313" key="3">
    <source>
        <dbReference type="EMBL" id="TBO59626.1"/>
    </source>
</evidence>
<keyword evidence="1" id="KW-1133">Transmembrane helix</keyword>
<dbReference type="Gene3D" id="3.40.30.10">
    <property type="entry name" value="Glutaredoxin"/>
    <property type="match status" value="1"/>
</dbReference>
<evidence type="ECO:0000256" key="1">
    <source>
        <dbReference type="SAM" id="Phobius"/>
    </source>
</evidence>
<name>A0A4Q9HWS7_STRKA</name>